<dbReference type="PANTHER" id="PTHR43547:SF2">
    <property type="entry name" value="HYBRID SIGNAL TRANSDUCTION HISTIDINE KINASE C"/>
    <property type="match status" value="1"/>
</dbReference>
<keyword evidence="4 7" id="KW-0418">Kinase</keyword>
<keyword evidence="3" id="KW-0597">Phosphoprotein</keyword>
<dbReference type="CDD" id="cd00082">
    <property type="entry name" value="HisKA"/>
    <property type="match status" value="1"/>
</dbReference>
<proteinExistence type="predicted"/>
<protein>
    <recommendedName>
        <fullName evidence="2">histidine kinase</fullName>
        <ecNumber evidence="2">2.7.13.3</ecNumber>
    </recommendedName>
</protein>
<reference evidence="7" key="1">
    <citation type="submission" date="2020-08" db="EMBL/GenBank/DDBJ databases">
        <authorList>
            <person name="Cejkova D."/>
            <person name="Kubasova T."/>
            <person name="Jahodarova E."/>
            <person name="Rychlik I."/>
        </authorList>
    </citation>
    <scope>NUCLEOTIDE SEQUENCE</scope>
    <source>
        <strain evidence="7">An420c</strain>
    </source>
</reference>
<keyword evidence="8" id="KW-1185">Reference proteome</keyword>
<evidence type="ECO:0000256" key="1">
    <source>
        <dbReference type="ARBA" id="ARBA00000085"/>
    </source>
</evidence>
<evidence type="ECO:0000313" key="7">
    <source>
        <dbReference type="EMBL" id="MBM6825841.1"/>
    </source>
</evidence>
<gene>
    <name evidence="7" type="ORF">H6A13_01805</name>
</gene>
<dbReference type="RefSeq" id="WP_204907898.1">
    <property type="nucleotide sequence ID" value="NZ_JACJLV010000003.1"/>
</dbReference>
<dbReference type="PANTHER" id="PTHR43547">
    <property type="entry name" value="TWO-COMPONENT HISTIDINE KINASE"/>
    <property type="match status" value="1"/>
</dbReference>
<comment type="caution">
    <text evidence="7">The sequence shown here is derived from an EMBL/GenBank/DDBJ whole genome shotgun (WGS) entry which is preliminary data.</text>
</comment>
<evidence type="ECO:0000313" key="8">
    <source>
        <dbReference type="Proteomes" id="UP000713880"/>
    </source>
</evidence>
<dbReference type="Pfam" id="PF02518">
    <property type="entry name" value="HATPase_c"/>
    <property type="match status" value="1"/>
</dbReference>
<dbReference type="SMART" id="SM00387">
    <property type="entry name" value="HATPase_c"/>
    <property type="match status" value="1"/>
</dbReference>
<name>A0A938WY86_9CLOT</name>
<sequence>MDWKMIMLACAIALAGILSCKLWKLKQDVCEFADRLDESLDAVLQGRKPEESADMQDSLLGKVNEKLGRTLHVLEKKDEENLRGKQQMKELISDISHQTRTPVANQKIYLEILKDMDLPGEVTEFLNKLEHQTDRLDFLFQSLVKMSRLETGVIQIRKERGDLFDTLAGAMAAVVPAASKKSIALEVEGGGEKLSGETDKNRLLLSHDRKWTEEAVYNLLDNAVKYTPEGGRVTLCVEKKEIFTEIHVRDTGKGIALERQAQIFTRFYREPEVQDLEGLGIGLYLTRKIAELQGGYVEVRSEAGKGADFCLFLPNAGTFTVS</sequence>
<keyword evidence="4 7" id="KW-0808">Transferase</keyword>
<dbReference type="EC" id="2.7.13.3" evidence="2"/>
<accession>A0A938WY86</accession>
<evidence type="ECO:0000256" key="4">
    <source>
        <dbReference type="ARBA" id="ARBA00022777"/>
    </source>
</evidence>
<dbReference type="Gene3D" id="3.30.565.10">
    <property type="entry name" value="Histidine kinase-like ATPase, C-terminal domain"/>
    <property type="match status" value="1"/>
</dbReference>
<dbReference type="Proteomes" id="UP000713880">
    <property type="component" value="Unassembled WGS sequence"/>
</dbReference>
<dbReference type="Gene3D" id="1.10.287.130">
    <property type="match status" value="1"/>
</dbReference>
<keyword evidence="5" id="KW-0902">Two-component regulatory system</keyword>
<dbReference type="PRINTS" id="PR00344">
    <property type="entry name" value="BCTRLSENSOR"/>
</dbReference>
<dbReference type="SMART" id="SM00388">
    <property type="entry name" value="HisKA"/>
    <property type="match status" value="1"/>
</dbReference>
<dbReference type="PROSITE" id="PS51257">
    <property type="entry name" value="PROKAR_LIPOPROTEIN"/>
    <property type="match status" value="1"/>
</dbReference>
<dbReference type="AlphaFoldDB" id="A0A938WY86"/>
<dbReference type="PROSITE" id="PS50109">
    <property type="entry name" value="HIS_KIN"/>
    <property type="match status" value="1"/>
</dbReference>
<comment type="catalytic activity">
    <reaction evidence="1">
        <text>ATP + protein L-histidine = ADP + protein N-phospho-L-histidine.</text>
        <dbReference type="EC" id="2.7.13.3"/>
    </reaction>
</comment>
<dbReference type="InterPro" id="IPR036097">
    <property type="entry name" value="HisK_dim/P_sf"/>
</dbReference>
<dbReference type="GO" id="GO:0000155">
    <property type="term" value="F:phosphorelay sensor kinase activity"/>
    <property type="evidence" value="ECO:0007669"/>
    <property type="project" value="InterPro"/>
</dbReference>
<reference evidence="7" key="2">
    <citation type="journal article" date="2021" name="Sci. Rep.">
        <title>The distribution of antibiotic resistance genes in chicken gut microbiota commensals.</title>
        <authorList>
            <person name="Juricova H."/>
            <person name="Matiasovicova J."/>
            <person name="Kubasova T."/>
            <person name="Cejkova D."/>
            <person name="Rychlik I."/>
        </authorList>
    </citation>
    <scope>NUCLEOTIDE SEQUENCE</scope>
    <source>
        <strain evidence="7">An420c</strain>
    </source>
</reference>
<dbReference type="InterPro" id="IPR004358">
    <property type="entry name" value="Sig_transdc_His_kin-like_C"/>
</dbReference>
<evidence type="ECO:0000256" key="3">
    <source>
        <dbReference type="ARBA" id="ARBA00022553"/>
    </source>
</evidence>
<dbReference type="SUPFAM" id="SSF55874">
    <property type="entry name" value="ATPase domain of HSP90 chaperone/DNA topoisomerase II/histidine kinase"/>
    <property type="match status" value="1"/>
</dbReference>
<dbReference type="CDD" id="cd00075">
    <property type="entry name" value="HATPase"/>
    <property type="match status" value="1"/>
</dbReference>
<dbReference type="SUPFAM" id="SSF47384">
    <property type="entry name" value="Homodimeric domain of signal transducing histidine kinase"/>
    <property type="match status" value="1"/>
</dbReference>
<evidence type="ECO:0000259" key="6">
    <source>
        <dbReference type="PROSITE" id="PS50109"/>
    </source>
</evidence>
<dbReference type="InterPro" id="IPR003661">
    <property type="entry name" value="HisK_dim/P_dom"/>
</dbReference>
<dbReference type="InterPro" id="IPR005467">
    <property type="entry name" value="His_kinase_dom"/>
</dbReference>
<feature type="domain" description="Histidine kinase" evidence="6">
    <location>
        <begin position="94"/>
        <end position="317"/>
    </location>
</feature>
<evidence type="ECO:0000256" key="2">
    <source>
        <dbReference type="ARBA" id="ARBA00012438"/>
    </source>
</evidence>
<dbReference type="InterPro" id="IPR036890">
    <property type="entry name" value="HATPase_C_sf"/>
</dbReference>
<organism evidence="7 8">
    <name type="scientific">Mordavella massiliensis</name>
    <dbReference type="NCBI Taxonomy" id="1871024"/>
    <lineage>
        <taxon>Bacteria</taxon>
        <taxon>Bacillati</taxon>
        <taxon>Bacillota</taxon>
        <taxon>Clostridia</taxon>
        <taxon>Eubacteriales</taxon>
        <taxon>Clostridiaceae</taxon>
        <taxon>Mordavella</taxon>
    </lineage>
</organism>
<evidence type="ECO:0000256" key="5">
    <source>
        <dbReference type="ARBA" id="ARBA00023012"/>
    </source>
</evidence>
<dbReference type="Pfam" id="PF00512">
    <property type="entry name" value="HisKA"/>
    <property type="match status" value="1"/>
</dbReference>
<dbReference type="EMBL" id="JACJLV010000003">
    <property type="protein sequence ID" value="MBM6825841.1"/>
    <property type="molecule type" value="Genomic_DNA"/>
</dbReference>
<dbReference type="InterPro" id="IPR003594">
    <property type="entry name" value="HATPase_dom"/>
</dbReference>